<dbReference type="Proteomes" id="UP000095463">
    <property type="component" value="Unassembled WGS sequence"/>
</dbReference>
<dbReference type="OrthoDB" id="7950748at2"/>
<evidence type="ECO:0000256" key="1">
    <source>
        <dbReference type="SAM" id="Phobius"/>
    </source>
</evidence>
<evidence type="ECO:0008006" key="4">
    <source>
        <dbReference type="Google" id="ProtNLM"/>
    </source>
</evidence>
<feature type="transmembrane region" description="Helical" evidence="1">
    <location>
        <begin position="30"/>
        <end position="49"/>
    </location>
</feature>
<organism evidence="2 3">
    <name type="scientific">Devosia insulae DS-56</name>
    <dbReference type="NCBI Taxonomy" id="1116389"/>
    <lineage>
        <taxon>Bacteria</taxon>
        <taxon>Pseudomonadati</taxon>
        <taxon>Pseudomonadota</taxon>
        <taxon>Alphaproteobacteria</taxon>
        <taxon>Hyphomicrobiales</taxon>
        <taxon>Devosiaceae</taxon>
        <taxon>Devosia</taxon>
    </lineage>
</organism>
<reference evidence="2 3" key="1">
    <citation type="journal article" date="2015" name="Genome Announc.">
        <title>Genome Assemblies of Three Soil-Associated Devosia species: D. insulae, D. limi, and D. soli.</title>
        <authorList>
            <person name="Hassan Y.I."/>
            <person name="Lepp D."/>
            <person name="Zhou T."/>
        </authorList>
    </citation>
    <scope>NUCLEOTIDE SEQUENCE [LARGE SCALE GENOMIC DNA]</scope>
    <source>
        <strain evidence="2 3">DS-56</strain>
    </source>
</reference>
<keyword evidence="1" id="KW-0472">Membrane</keyword>
<proteinExistence type="predicted"/>
<keyword evidence="3" id="KW-1185">Reference proteome</keyword>
<keyword evidence="1" id="KW-0812">Transmembrane</keyword>
<protein>
    <recommendedName>
        <fullName evidence="4">Major facilitator superfamily (MFS) profile domain-containing protein</fullName>
    </recommendedName>
</protein>
<keyword evidence="1" id="KW-1133">Transmembrane helix</keyword>
<evidence type="ECO:0000313" key="3">
    <source>
        <dbReference type="Proteomes" id="UP000095463"/>
    </source>
</evidence>
<name>A0A1E5XS57_9HYPH</name>
<evidence type="ECO:0000313" key="2">
    <source>
        <dbReference type="EMBL" id="OEO31334.1"/>
    </source>
</evidence>
<feature type="transmembrane region" description="Helical" evidence="1">
    <location>
        <begin position="61"/>
        <end position="82"/>
    </location>
</feature>
<gene>
    <name evidence="2" type="ORF">VW23_016755</name>
</gene>
<feature type="transmembrane region" description="Helical" evidence="1">
    <location>
        <begin position="6"/>
        <end position="23"/>
    </location>
</feature>
<dbReference type="EMBL" id="LAJE02000161">
    <property type="protein sequence ID" value="OEO31334.1"/>
    <property type="molecule type" value="Genomic_DNA"/>
</dbReference>
<accession>A0A1E5XS57</accession>
<dbReference type="RefSeq" id="WP_069909476.1">
    <property type="nucleotide sequence ID" value="NZ_LAJE02000161.1"/>
</dbReference>
<dbReference type="AlphaFoldDB" id="A0A1E5XS57"/>
<comment type="caution">
    <text evidence="2">The sequence shown here is derived from an EMBL/GenBank/DDBJ whole genome shotgun (WGS) entry which is preliminary data.</text>
</comment>
<sequence length="85" mass="9023">MGGVIAIVTALLAFGIPIAVPLFAQRWRTLAILLGLGVLFFGWVTLDLAAPDGITQTLGPFTFGLMLFGFAAGVIAKFVMLLSRR</sequence>